<keyword evidence="3 10" id="KW-0812">Transmembrane</keyword>
<reference evidence="12 13" key="1">
    <citation type="journal article" date="2012" name="Appl. Environ. Microbiol.">
        <title>Short-read sequencing for genomic analysis of the brown rot fungus Fibroporia radiculosa.</title>
        <authorList>
            <person name="Tang J.D."/>
            <person name="Perkins A.D."/>
            <person name="Sonstegard T.S."/>
            <person name="Schroeder S.G."/>
            <person name="Burgess S.C."/>
            <person name="Diehl S.V."/>
        </authorList>
    </citation>
    <scope>NUCLEOTIDE SEQUENCE [LARGE SCALE GENOMIC DNA]</scope>
    <source>
        <strain evidence="12 13">TFFH 294</strain>
    </source>
</reference>
<accession>J4G7K5</accession>
<proteinExistence type="inferred from homology"/>
<dbReference type="OrthoDB" id="412647at2759"/>
<evidence type="ECO:0000256" key="5">
    <source>
        <dbReference type="ARBA" id="ARBA00022989"/>
    </source>
</evidence>
<feature type="transmembrane region" description="Helical" evidence="10">
    <location>
        <begin position="159"/>
        <end position="177"/>
    </location>
</feature>
<dbReference type="Proteomes" id="UP000006352">
    <property type="component" value="Unassembled WGS sequence"/>
</dbReference>
<dbReference type="GO" id="GO:0005789">
    <property type="term" value="C:endoplasmic reticulum membrane"/>
    <property type="evidence" value="ECO:0007669"/>
    <property type="project" value="TreeGrafter"/>
</dbReference>
<dbReference type="GO" id="GO:0005886">
    <property type="term" value="C:plasma membrane"/>
    <property type="evidence" value="ECO:0007669"/>
    <property type="project" value="TreeGrafter"/>
</dbReference>
<keyword evidence="6 10" id="KW-0472">Membrane</keyword>
<keyword evidence="13" id="KW-1185">Reference proteome</keyword>
<dbReference type="PROSITE" id="PS51762">
    <property type="entry name" value="GH16_2"/>
    <property type="match status" value="1"/>
</dbReference>
<evidence type="ECO:0000313" key="12">
    <source>
        <dbReference type="EMBL" id="CCM02458.1"/>
    </source>
</evidence>
<dbReference type="GO" id="GO:0015926">
    <property type="term" value="F:glucosidase activity"/>
    <property type="evidence" value="ECO:0007669"/>
    <property type="project" value="TreeGrafter"/>
</dbReference>
<dbReference type="InterPro" id="IPR013320">
    <property type="entry name" value="ConA-like_dom_sf"/>
</dbReference>
<dbReference type="AlphaFoldDB" id="J4G7K5"/>
<feature type="compositionally biased region" description="Polar residues" evidence="9">
    <location>
        <begin position="10"/>
        <end position="49"/>
    </location>
</feature>
<keyword evidence="4" id="KW-0735">Signal-anchor</keyword>
<name>J4G7K5_9APHY</name>
<evidence type="ECO:0000256" key="1">
    <source>
        <dbReference type="ARBA" id="ARBA00004606"/>
    </source>
</evidence>
<evidence type="ECO:0000256" key="9">
    <source>
        <dbReference type="SAM" id="MobiDB-lite"/>
    </source>
</evidence>
<dbReference type="InParanoid" id="J4G7K5"/>
<dbReference type="Gene3D" id="2.60.120.200">
    <property type="match status" value="1"/>
</dbReference>
<comment type="similarity">
    <text evidence="2">Belongs to the SKN1/KRE6 family.</text>
</comment>
<dbReference type="FunFam" id="2.60.120.200:FF:000135">
    <property type="entry name" value="Related to KRE6-glucan synthase subunit"/>
    <property type="match status" value="1"/>
</dbReference>
<keyword evidence="8" id="KW-0961">Cell wall biogenesis/degradation</keyword>
<keyword evidence="7" id="KW-0325">Glycoprotein</keyword>
<dbReference type="FunFam" id="2.60.120.200:FF:000140">
    <property type="entry name" value="Beta-glucan synthesis-associated protein"/>
    <property type="match status" value="1"/>
</dbReference>
<evidence type="ECO:0000256" key="3">
    <source>
        <dbReference type="ARBA" id="ARBA00022692"/>
    </source>
</evidence>
<dbReference type="PANTHER" id="PTHR31361">
    <property type="entry name" value="BETA-GLUCAN SYNTHESIS-ASSOCIATED PROTEIN KRE6-RELATED"/>
    <property type="match status" value="1"/>
</dbReference>
<evidence type="ECO:0000256" key="4">
    <source>
        <dbReference type="ARBA" id="ARBA00022968"/>
    </source>
</evidence>
<sequence length="629" mass="69138">MAAPPRRVQPPTQQYYAVPQSPQATSRFQSQSQPQTMPVPQASGSQAGRNDTAYGVATGAIGSGYGPYSYNPTLSNGRYASSRFSAAISETSVGTAGENTVNTTTQMIGTASVQPYPYMWDTRDPDLDDALHNPDPIRDAAMERSCTPFSARGWMNASALFLLVGALLTLFAGYPIINYYANPTPQTDGYNLGFINGSGQIPDMPNMAALIDKDTPSSAKSYTSPDGVTYDLIFSDEFDTPGRTFWPGDDPFWEAVNLNYWPTGDIEWYAPEQITTEDGKLVITMEEVENHNLNFRSGMLQSWNKFCFTTGYIEVSVSLPGAHNAPGFWPAIWTMGNLGRAGYGSTTEGMWPYSYDSCDVGTFPNQTYQNHTPSAAEGLSYQPGQRTSACTCPGGDHPGPSVDVGRGVPEIDIFEAQIDPVGWIGEVSQSMQVAPYDANYIFFNNSPATTVFDSDITAINTYHGGQYQEAVSAVTQIDSDVYNNTAYATYGFEWWSDPSDRADGFITWYSQGKEAWQVTSASLGPDSVTEVQQRLIPEEPMYIIMNFGMSPSFQEQDWANLQFPAKMYVDYIRVYQRSDVSNGATCDPPNYPTADYIANHLNAYSNPNLTTWTQAGYTFPDNRLYNGCG</sequence>
<dbReference type="CDD" id="cd02180">
    <property type="entry name" value="GH16_fungal_KRE6_glucanase"/>
    <property type="match status" value="1"/>
</dbReference>
<evidence type="ECO:0000256" key="8">
    <source>
        <dbReference type="ARBA" id="ARBA00023316"/>
    </source>
</evidence>
<dbReference type="RefSeq" id="XP_012181741.1">
    <property type="nucleotide sequence ID" value="XM_012326351.1"/>
</dbReference>
<feature type="region of interest" description="Disordered" evidence="9">
    <location>
        <begin position="1"/>
        <end position="51"/>
    </location>
</feature>
<evidence type="ECO:0000259" key="11">
    <source>
        <dbReference type="PROSITE" id="PS51762"/>
    </source>
</evidence>
<gene>
    <name evidence="12" type="ORF">FIBRA_04557</name>
</gene>
<dbReference type="GO" id="GO:0006078">
    <property type="term" value="P:(1-&gt;6)-beta-D-glucan biosynthetic process"/>
    <property type="evidence" value="ECO:0007669"/>
    <property type="project" value="TreeGrafter"/>
</dbReference>
<keyword evidence="5 10" id="KW-1133">Transmembrane helix</keyword>
<dbReference type="EMBL" id="HE797081">
    <property type="protein sequence ID" value="CCM02458.1"/>
    <property type="molecule type" value="Genomic_DNA"/>
</dbReference>
<evidence type="ECO:0000256" key="2">
    <source>
        <dbReference type="ARBA" id="ARBA00010962"/>
    </source>
</evidence>
<organism evidence="12 13">
    <name type="scientific">Fibroporia radiculosa</name>
    <dbReference type="NCBI Taxonomy" id="599839"/>
    <lineage>
        <taxon>Eukaryota</taxon>
        <taxon>Fungi</taxon>
        <taxon>Dikarya</taxon>
        <taxon>Basidiomycota</taxon>
        <taxon>Agaricomycotina</taxon>
        <taxon>Agaricomycetes</taxon>
        <taxon>Polyporales</taxon>
        <taxon>Fibroporiaceae</taxon>
        <taxon>Fibroporia</taxon>
    </lineage>
</organism>
<dbReference type="InterPro" id="IPR000757">
    <property type="entry name" value="Beta-glucanase-like"/>
</dbReference>
<protein>
    <recommendedName>
        <fullName evidence="11">GH16 domain-containing protein</fullName>
    </recommendedName>
</protein>
<evidence type="ECO:0000313" key="13">
    <source>
        <dbReference type="Proteomes" id="UP000006352"/>
    </source>
</evidence>
<dbReference type="HOGENOM" id="CLU_010811_4_3_1"/>
<evidence type="ECO:0000256" key="6">
    <source>
        <dbReference type="ARBA" id="ARBA00023136"/>
    </source>
</evidence>
<feature type="domain" description="GH16" evidence="11">
    <location>
        <begin position="177"/>
        <end position="580"/>
    </location>
</feature>
<comment type="subcellular location">
    <subcellularLocation>
        <location evidence="1">Membrane</location>
        <topology evidence="1">Single-pass type II membrane protein</topology>
    </subcellularLocation>
</comment>
<dbReference type="STRING" id="599839.J4G7K5"/>
<dbReference type="GeneID" id="24097369"/>
<evidence type="ECO:0000256" key="7">
    <source>
        <dbReference type="ARBA" id="ARBA00023180"/>
    </source>
</evidence>
<dbReference type="SUPFAM" id="SSF49899">
    <property type="entry name" value="Concanavalin A-like lectins/glucanases"/>
    <property type="match status" value="1"/>
</dbReference>
<dbReference type="Pfam" id="PF03935">
    <property type="entry name" value="SKN1_KRE6_Sbg1"/>
    <property type="match status" value="1"/>
</dbReference>
<dbReference type="FunCoup" id="J4G7K5">
    <property type="interactions" value="61"/>
</dbReference>
<dbReference type="InterPro" id="IPR005629">
    <property type="entry name" value="Skn1/Kre6/Sbg1"/>
</dbReference>
<dbReference type="PANTHER" id="PTHR31361:SF15">
    <property type="entry name" value="GH16 DOMAIN-CONTAINING PROTEIN"/>
    <property type="match status" value="1"/>
</dbReference>
<dbReference type="GO" id="GO:0031505">
    <property type="term" value="P:fungal-type cell wall organization"/>
    <property type="evidence" value="ECO:0007669"/>
    <property type="project" value="TreeGrafter"/>
</dbReference>
<evidence type="ECO:0000256" key="10">
    <source>
        <dbReference type="SAM" id="Phobius"/>
    </source>
</evidence>